<dbReference type="AlphaFoldDB" id="A0AAD6USV4"/>
<keyword evidence="3" id="KW-1185">Reference proteome</keyword>
<feature type="compositionally biased region" description="Low complexity" evidence="1">
    <location>
        <begin position="1"/>
        <end position="33"/>
    </location>
</feature>
<feature type="region of interest" description="Disordered" evidence="1">
    <location>
        <begin position="1"/>
        <end position="110"/>
    </location>
</feature>
<name>A0AAD6USV4_9AGAR</name>
<feature type="compositionally biased region" description="Basic and acidic residues" evidence="1">
    <location>
        <begin position="57"/>
        <end position="79"/>
    </location>
</feature>
<proteinExistence type="predicted"/>
<evidence type="ECO:0000256" key="1">
    <source>
        <dbReference type="SAM" id="MobiDB-lite"/>
    </source>
</evidence>
<protein>
    <submittedName>
        <fullName evidence="2">Uncharacterized protein</fullName>
    </submittedName>
</protein>
<gene>
    <name evidence="2" type="ORF">GGX14DRAFT_578400</name>
</gene>
<comment type="caution">
    <text evidence="2">The sequence shown here is derived from an EMBL/GenBank/DDBJ whole genome shotgun (WGS) entry which is preliminary data.</text>
</comment>
<organism evidence="2 3">
    <name type="scientific">Mycena pura</name>
    <dbReference type="NCBI Taxonomy" id="153505"/>
    <lineage>
        <taxon>Eukaryota</taxon>
        <taxon>Fungi</taxon>
        <taxon>Dikarya</taxon>
        <taxon>Basidiomycota</taxon>
        <taxon>Agaricomycotina</taxon>
        <taxon>Agaricomycetes</taxon>
        <taxon>Agaricomycetidae</taxon>
        <taxon>Agaricales</taxon>
        <taxon>Marasmiineae</taxon>
        <taxon>Mycenaceae</taxon>
        <taxon>Mycena</taxon>
    </lineage>
</organism>
<evidence type="ECO:0000313" key="2">
    <source>
        <dbReference type="EMBL" id="KAJ7192092.1"/>
    </source>
</evidence>
<evidence type="ECO:0000313" key="3">
    <source>
        <dbReference type="Proteomes" id="UP001219525"/>
    </source>
</evidence>
<reference evidence="2" key="1">
    <citation type="submission" date="2023-03" db="EMBL/GenBank/DDBJ databases">
        <title>Massive genome expansion in bonnet fungi (Mycena s.s.) driven by repeated elements and novel gene families across ecological guilds.</title>
        <authorList>
            <consortium name="Lawrence Berkeley National Laboratory"/>
            <person name="Harder C.B."/>
            <person name="Miyauchi S."/>
            <person name="Viragh M."/>
            <person name="Kuo A."/>
            <person name="Thoen E."/>
            <person name="Andreopoulos B."/>
            <person name="Lu D."/>
            <person name="Skrede I."/>
            <person name="Drula E."/>
            <person name="Henrissat B."/>
            <person name="Morin E."/>
            <person name="Kohler A."/>
            <person name="Barry K."/>
            <person name="LaButti K."/>
            <person name="Morin E."/>
            <person name="Salamov A."/>
            <person name="Lipzen A."/>
            <person name="Mereny Z."/>
            <person name="Hegedus B."/>
            <person name="Baldrian P."/>
            <person name="Stursova M."/>
            <person name="Weitz H."/>
            <person name="Taylor A."/>
            <person name="Grigoriev I.V."/>
            <person name="Nagy L.G."/>
            <person name="Martin F."/>
            <person name="Kauserud H."/>
        </authorList>
    </citation>
    <scope>NUCLEOTIDE SEQUENCE</scope>
    <source>
        <strain evidence="2">9144</strain>
    </source>
</reference>
<dbReference type="EMBL" id="JARJCW010000124">
    <property type="protein sequence ID" value="KAJ7192092.1"/>
    <property type="molecule type" value="Genomic_DNA"/>
</dbReference>
<accession>A0AAD6USV4</accession>
<sequence>MSSAPPTSYPPDATTTSTAAAPTGAHAHTQPATSAETQPPVDEHRKHGLGLGALVEKLAHPLHDREAAGKSADHAHGHTDTVSVPVAVPELPSDGPAHLAPGGSAVGGIK</sequence>
<dbReference type="Proteomes" id="UP001219525">
    <property type="component" value="Unassembled WGS sequence"/>
</dbReference>